<dbReference type="AlphaFoldDB" id="A0A9P5SCG6"/>
<comment type="caution">
    <text evidence="1">The sequence shown here is derived from an EMBL/GenBank/DDBJ whole genome shotgun (WGS) entry which is preliminary data.</text>
</comment>
<sequence>MATIADPVMDEYPLLLDLLKGMVNLVCGVPERYRQYLVDSQTYHVLQFANENVVNIQLKDLPAAKGDFFGFGKFMSTLTNDDFVRKVRYTFRSKLYDGRDPPPGAIAQPSAGLFPSLEWIINVWILLHRPDLTEATLKPLLGCHLVPSEGGPLAPLDRSCQVIDRSGILPNSLGADRVLDLLGTHLECYVVRSGLEDWFSWWSQCFVSVADIGAILWLLAYKSSATFAVLTPPQRQLLFDFVSATLFGPKNPSADRSGSLLSDFPSIKDMPLRI</sequence>
<evidence type="ECO:0000313" key="1">
    <source>
        <dbReference type="EMBL" id="KAF9322823.1"/>
    </source>
</evidence>
<evidence type="ECO:0000313" key="2">
    <source>
        <dbReference type="Proteomes" id="UP000696485"/>
    </source>
</evidence>
<protein>
    <submittedName>
        <fullName evidence="1">Uncharacterized protein</fullName>
    </submittedName>
</protein>
<accession>A0A9P5SCG6</accession>
<name>A0A9P5SCG6_9FUNG</name>
<gene>
    <name evidence="1" type="ORF">BG006_002034</name>
</gene>
<proteinExistence type="predicted"/>
<reference evidence="1" key="1">
    <citation type="journal article" date="2020" name="Fungal Divers.">
        <title>Resolving the Mortierellaceae phylogeny through synthesis of multi-gene phylogenetics and phylogenomics.</title>
        <authorList>
            <person name="Vandepol N."/>
            <person name="Liber J."/>
            <person name="Desiro A."/>
            <person name="Na H."/>
            <person name="Kennedy M."/>
            <person name="Barry K."/>
            <person name="Grigoriev I.V."/>
            <person name="Miller A.N."/>
            <person name="O'Donnell K."/>
            <person name="Stajich J.E."/>
            <person name="Bonito G."/>
        </authorList>
    </citation>
    <scope>NUCLEOTIDE SEQUENCE</scope>
    <source>
        <strain evidence="1">NVP1</strain>
    </source>
</reference>
<keyword evidence="2" id="KW-1185">Reference proteome</keyword>
<organism evidence="1 2">
    <name type="scientific">Podila minutissima</name>
    <dbReference type="NCBI Taxonomy" id="64525"/>
    <lineage>
        <taxon>Eukaryota</taxon>
        <taxon>Fungi</taxon>
        <taxon>Fungi incertae sedis</taxon>
        <taxon>Mucoromycota</taxon>
        <taxon>Mortierellomycotina</taxon>
        <taxon>Mortierellomycetes</taxon>
        <taxon>Mortierellales</taxon>
        <taxon>Mortierellaceae</taxon>
        <taxon>Podila</taxon>
    </lineage>
</organism>
<dbReference type="EMBL" id="JAAAUY010001441">
    <property type="protein sequence ID" value="KAF9322823.1"/>
    <property type="molecule type" value="Genomic_DNA"/>
</dbReference>
<dbReference type="Proteomes" id="UP000696485">
    <property type="component" value="Unassembled WGS sequence"/>
</dbReference>